<dbReference type="OrthoDB" id="5184327at2"/>
<name>A0A2T0R457_9ACTN</name>
<evidence type="ECO:0008006" key="3">
    <source>
        <dbReference type="Google" id="ProtNLM"/>
    </source>
</evidence>
<dbReference type="EMBL" id="PVZF01000005">
    <property type="protein sequence ID" value="PRY15082.1"/>
    <property type="molecule type" value="Genomic_DNA"/>
</dbReference>
<accession>A0A2T0R457</accession>
<dbReference type="Proteomes" id="UP000238083">
    <property type="component" value="Unassembled WGS sequence"/>
</dbReference>
<organism evidence="1 2">
    <name type="scientific">Kineococcus rhizosphaerae</name>
    <dbReference type="NCBI Taxonomy" id="559628"/>
    <lineage>
        <taxon>Bacteria</taxon>
        <taxon>Bacillati</taxon>
        <taxon>Actinomycetota</taxon>
        <taxon>Actinomycetes</taxon>
        <taxon>Kineosporiales</taxon>
        <taxon>Kineosporiaceae</taxon>
        <taxon>Kineococcus</taxon>
    </lineage>
</organism>
<sequence length="172" mass="18689">MSNTADSTVTFFALDPAVLAAVREQVRPPVPAFPGHVLSLEAAVPTGLDVNAWDHERAFAAWGTSRPEVDTELLEERADRLVYGLGTPWSGPETVWRTLSAQHPGLVVHSVSSDGSEFRSCGWYVGGRAVRWEEDDVPGLEEAQARGEDLEVTFPEDWAFSEAVARELLAGG</sequence>
<proteinExistence type="predicted"/>
<gene>
    <name evidence="1" type="ORF">CLV37_1056</name>
</gene>
<comment type="caution">
    <text evidence="1">The sequence shown here is derived from an EMBL/GenBank/DDBJ whole genome shotgun (WGS) entry which is preliminary data.</text>
</comment>
<reference evidence="1 2" key="1">
    <citation type="submission" date="2018-03" db="EMBL/GenBank/DDBJ databases">
        <title>Genomic Encyclopedia of Archaeal and Bacterial Type Strains, Phase II (KMG-II): from individual species to whole genera.</title>
        <authorList>
            <person name="Goeker M."/>
        </authorList>
    </citation>
    <scope>NUCLEOTIDE SEQUENCE [LARGE SCALE GENOMIC DNA]</scope>
    <source>
        <strain evidence="1 2">DSM 19711</strain>
    </source>
</reference>
<keyword evidence="2" id="KW-1185">Reference proteome</keyword>
<dbReference type="AlphaFoldDB" id="A0A2T0R457"/>
<dbReference type="RefSeq" id="WP_106210221.1">
    <property type="nucleotide sequence ID" value="NZ_PVZF01000005.1"/>
</dbReference>
<evidence type="ECO:0000313" key="2">
    <source>
        <dbReference type="Proteomes" id="UP000238083"/>
    </source>
</evidence>
<protein>
    <recommendedName>
        <fullName evidence="3">YubB ferredoxin-like domain-containing protein</fullName>
    </recommendedName>
</protein>
<evidence type="ECO:0000313" key="1">
    <source>
        <dbReference type="EMBL" id="PRY15082.1"/>
    </source>
</evidence>